<accession>A0A319BQX5</accession>
<keyword evidence="3" id="KW-1185">Reference proteome</keyword>
<dbReference type="AlphaFoldDB" id="A0A319BQX5"/>
<dbReference type="Proteomes" id="UP000248405">
    <property type="component" value="Unassembled WGS sequence"/>
</dbReference>
<evidence type="ECO:0000256" key="1">
    <source>
        <dbReference type="SAM" id="Phobius"/>
    </source>
</evidence>
<keyword evidence="1" id="KW-1133">Transmembrane helix</keyword>
<name>A0A319BQX5_ASPVC</name>
<keyword evidence="1" id="KW-0812">Transmembrane</keyword>
<reference evidence="2" key="1">
    <citation type="submission" date="2016-12" db="EMBL/GenBank/DDBJ databases">
        <title>The genomes of Aspergillus section Nigri reveals drivers in fungal speciation.</title>
        <authorList>
            <consortium name="DOE Joint Genome Institute"/>
            <person name="Vesth T.C."/>
            <person name="Nybo J."/>
            <person name="Theobald S."/>
            <person name="Brandl J."/>
            <person name="Frisvad J.C."/>
            <person name="Nielsen K.F."/>
            <person name="Lyhne E.K."/>
            <person name="Kogle M.E."/>
            <person name="Kuo A."/>
            <person name="Riley R."/>
            <person name="Clum A."/>
            <person name="Nolan M."/>
            <person name="Lipzen A."/>
            <person name="Salamov A."/>
            <person name="Henrissat B."/>
            <person name="Wiebenga A."/>
            <person name="De Vries R.P."/>
            <person name="Grigoriev I.V."/>
            <person name="Mortensen U.H."/>
            <person name="Andersen M.R."/>
            <person name="Baker S.E."/>
        </authorList>
    </citation>
    <scope>NUCLEOTIDE SEQUENCE [LARGE SCALE GENOMIC DNA]</scope>
    <source>
        <strain evidence="2">CBS 113365</strain>
    </source>
</reference>
<sequence length="68" mass="7509">MYEGDGISSFNCIVSDKKLALLAEESKDMVSSAPRKSIQLTNRAYSGFDVLQYSMVLILSMLVLGYIP</sequence>
<keyword evidence="1" id="KW-0472">Membrane</keyword>
<feature type="transmembrane region" description="Helical" evidence="1">
    <location>
        <begin position="50"/>
        <end position="67"/>
    </location>
</feature>
<dbReference type="EMBL" id="KZ821614">
    <property type="protein sequence ID" value="PYH74844.1"/>
    <property type="molecule type" value="Genomic_DNA"/>
</dbReference>
<dbReference type="GeneID" id="37210185"/>
<dbReference type="RefSeq" id="XP_025568638.1">
    <property type="nucleotide sequence ID" value="XM_025705593.1"/>
</dbReference>
<evidence type="ECO:0000313" key="3">
    <source>
        <dbReference type="Proteomes" id="UP000248405"/>
    </source>
</evidence>
<organism evidence="2 3">
    <name type="scientific">Aspergillus vadensis (strain CBS 113365 / IMI 142717 / IBT 24658)</name>
    <dbReference type="NCBI Taxonomy" id="1448311"/>
    <lineage>
        <taxon>Eukaryota</taxon>
        <taxon>Fungi</taxon>
        <taxon>Dikarya</taxon>
        <taxon>Ascomycota</taxon>
        <taxon>Pezizomycotina</taxon>
        <taxon>Eurotiomycetes</taxon>
        <taxon>Eurotiomycetidae</taxon>
        <taxon>Eurotiales</taxon>
        <taxon>Aspergillaceae</taxon>
        <taxon>Aspergillus</taxon>
        <taxon>Aspergillus subgen. Circumdati</taxon>
    </lineage>
</organism>
<gene>
    <name evidence="2" type="ORF">BO88DRAFT_400511</name>
</gene>
<proteinExistence type="predicted"/>
<protein>
    <submittedName>
        <fullName evidence="2">Uncharacterized protein</fullName>
    </submittedName>
</protein>
<evidence type="ECO:0000313" key="2">
    <source>
        <dbReference type="EMBL" id="PYH74844.1"/>
    </source>
</evidence>